<evidence type="ECO:0000256" key="1">
    <source>
        <dbReference type="SAM" id="Phobius"/>
    </source>
</evidence>
<dbReference type="EMBL" id="JTLV02000001">
    <property type="protein sequence ID" value="PQM31643.1"/>
    <property type="molecule type" value="Genomic_DNA"/>
</dbReference>
<keyword evidence="1" id="KW-0472">Membrane</keyword>
<reference evidence="2 3" key="1">
    <citation type="journal article" date="2015" name="MBio">
        <title>Genome sequence of the Drosophila melanogaster male-killing Spiroplasma strain MSRO endosymbiont.</title>
        <authorList>
            <person name="Paredes J.C."/>
            <person name="Herren J.K."/>
            <person name="Schupfer F."/>
            <person name="Marin R."/>
            <person name="Claverol S."/>
            <person name="Kuo C.H."/>
            <person name="Lemaitre B."/>
            <person name="Beven L."/>
        </authorList>
    </citation>
    <scope>NUCLEOTIDE SEQUENCE [LARGE SCALE GENOMIC DNA]</scope>
    <source>
        <strain evidence="2 3">MSRO</strain>
    </source>
</reference>
<proteinExistence type="predicted"/>
<comment type="caution">
    <text evidence="2">The sequence shown here is derived from an EMBL/GenBank/DDBJ whole genome shotgun (WGS) entry which is preliminary data.</text>
</comment>
<organism evidence="2 3">
    <name type="scientific">Spiroplasma poulsonii</name>
    <dbReference type="NCBI Taxonomy" id="2138"/>
    <lineage>
        <taxon>Bacteria</taxon>
        <taxon>Bacillati</taxon>
        <taxon>Mycoplasmatota</taxon>
        <taxon>Mollicutes</taxon>
        <taxon>Entomoplasmatales</taxon>
        <taxon>Spiroplasmataceae</taxon>
        <taxon>Spiroplasma</taxon>
    </lineage>
</organism>
<name>A0A2P6FDV9_9MOLU</name>
<dbReference type="AlphaFoldDB" id="A0A2P6FDV9"/>
<accession>A0A2P6FDV9</accession>
<gene>
    <name evidence="2" type="ORF">SMSRO_SF014880</name>
</gene>
<keyword evidence="1" id="KW-1133">Transmembrane helix</keyword>
<keyword evidence="1" id="KW-0812">Transmembrane</keyword>
<protein>
    <submittedName>
        <fullName evidence="2">Uncharacterized protein</fullName>
    </submittedName>
</protein>
<dbReference type="OrthoDB" id="390281at2"/>
<dbReference type="RefSeq" id="WP_040093687.1">
    <property type="nucleotide sequence ID" value="NZ_CM020866.1"/>
</dbReference>
<sequence>MDLIIVFLEPFMLQLHELYLTPTVANKIKNSPYTIRMWIFLVGFLLNAVGDAIWLKSDIF</sequence>
<keyword evidence="3" id="KW-1185">Reference proteome</keyword>
<evidence type="ECO:0000313" key="2">
    <source>
        <dbReference type="EMBL" id="PQM31643.1"/>
    </source>
</evidence>
<dbReference type="STRING" id="2138.SMSRO_v1c14120"/>
<feature type="transmembrane region" description="Helical" evidence="1">
    <location>
        <begin position="35"/>
        <end position="55"/>
    </location>
</feature>
<evidence type="ECO:0000313" key="3">
    <source>
        <dbReference type="Proteomes" id="UP000031565"/>
    </source>
</evidence>
<dbReference type="Proteomes" id="UP000031565">
    <property type="component" value="Unassembled WGS sequence"/>
</dbReference>